<evidence type="ECO:0000259" key="1">
    <source>
        <dbReference type="Pfam" id="PF01370"/>
    </source>
</evidence>
<dbReference type="KEGG" id="nia:A8C56_21830"/>
<dbReference type="Pfam" id="PF01370">
    <property type="entry name" value="Epimerase"/>
    <property type="match status" value="1"/>
</dbReference>
<accession>A0A1A9I987</accession>
<sequence>MLVTGGTGLLGAYILKELVQQGLSVRAIKRSHSILPRFIDPQILNKVEWVEGDILDVTALEEAMQGIDTIIHSAAVVSFSKKDRRRMYKVNVEGTANVVNMALQTDVRRLVYISSVAALGRRKDSRTVNETARWEEGSNNTHYAISKFNAELEAWRGFAEGLEGAVLNPATILGYGNWEEGSCAIFKNVYKEFDWYTNGVNGFADVEDVARAAVMLAQSAITEERFIVCNDNWSFRKLLNTIADGFGKKRPSKEATPFLSSIAWRIEWLKSLLSSSKPLITKESAKVANSATLFDGSKLANTLPGFQYRPLEETILNACRRYTEPR</sequence>
<dbReference type="InterPro" id="IPR001509">
    <property type="entry name" value="Epimerase_deHydtase"/>
</dbReference>
<dbReference type="OrthoDB" id="596910at2"/>
<evidence type="ECO:0000313" key="2">
    <source>
        <dbReference type="EMBL" id="ANH84133.1"/>
    </source>
</evidence>
<dbReference type="Proteomes" id="UP000077667">
    <property type="component" value="Chromosome"/>
</dbReference>
<gene>
    <name evidence="2" type="ORF">A8C56_21830</name>
</gene>
<name>A0A1A9I987_9BACT</name>
<dbReference type="Gene3D" id="3.40.50.720">
    <property type="entry name" value="NAD(P)-binding Rossmann-like Domain"/>
    <property type="match status" value="1"/>
</dbReference>
<dbReference type="GO" id="GO:0005737">
    <property type="term" value="C:cytoplasm"/>
    <property type="evidence" value="ECO:0007669"/>
    <property type="project" value="TreeGrafter"/>
</dbReference>
<evidence type="ECO:0000313" key="3">
    <source>
        <dbReference type="Proteomes" id="UP000077667"/>
    </source>
</evidence>
<proteinExistence type="predicted"/>
<dbReference type="GO" id="GO:0004029">
    <property type="term" value="F:aldehyde dehydrogenase (NAD+) activity"/>
    <property type="evidence" value="ECO:0007669"/>
    <property type="project" value="TreeGrafter"/>
</dbReference>
<organism evidence="2 3">
    <name type="scientific">Niabella ginsenosidivorans</name>
    <dbReference type="NCBI Taxonomy" id="1176587"/>
    <lineage>
        <taxon>Bacteria</taxon>
        <taxon>Pseudomonadati</taxon>
        <taxon>Bacteroidota</taxon>
        <taxon>Chitinophagia</taxon>
        <taxon>Chitinophagales</taxon>
        <taxon>Chitinophagaceae</taxon>
        <taxon>Niabella</taxon>
    </lineage>
</organism>
<protein>
    <submittedName>
        <fullName evidence="2">3-beta hydroxysteroid dehydrogenase</fullName>
    </submittedName>
</protein>
<dbReference type="SUPFAM" id="SSF51735">
    <property type="entry name" value="NAD(P)-binding Rossmann-fold domains"/>
    <property type="match status" value="1"/>
</dbReference>
<dbReference type="InterPro" id="IPR036291">
    <property type="entry name" value="NAD(P)-bd_dom_sf"/>
</dbReference>
<dbReference type="AlphaFoldDB" id="A0A1A9I987"/>
<dbReference type="EMBL" id="CP015772">
    <property type="protein sequence ID" value="ANH84133.1"/>
    <property type="molecule type" value="Genomic_DNA"/>
</dbReference>
<keyword evidence="3" id="KW-1185">Reference proteome</keyword>
<feature type="domain" description="NAD-dependent epimerase/dehydratase" evidence="1">
    <location>
        <begin position="1"/>
        <end position="219"/>
    </location>
</feature>
<dbReference type="PANTHER" id="PTHR48079">
    <property type="entry name" value="PROTEIN YEEZ"/>
    <property type="match status" value="1"/>
</dbReference>
<reference evidence="2 3" key="1">
    <citation type="submission" date="2016-05" db="EMBL/GenBank/DDBJ databases">
        <title>Niabella ginsenosidivorans BS26 whole genome sequencing.</title>
        <authorList>
            <person name="Im W.T."/>
            <person name="Siddiqi M.Z."/>
        </authorList>
    </citation>
    <scope>NUCLEOTIDE SEQUENCE [LARGE SCALE GENOMIC DNA]</scope>
    <source>
        <strain evidence="2 3">BS26</strain>
    </source>
</reference>
<dbReference type="PANTHER" id="PTHR48079:SF6">
    <property type="entry name" value="NAD(P)-BINDING DOMAIN-CONTAINING PROTEIN-RELATED"/>
    <property type="match status" value="1"/>
</dbReference>
<dbReference type="STRING" id="1176587.A8C56_21830"/>
<dbReference type="InterPro" id="IPR051783">
    <property type="entry name" value="NAD(P)-dependent_oxidoreduct"/>
</dbReference>